<dbReference type="Proteomes" id="UP000499080">
    <property type="component" value="Unassembled WGS sequence"/>
</dbReference>
<name>A0A4Y2NCG0_ARAVE</name>
<keyword evidence="4" id="KW-1185">Reference proteome</keyword>
<sequence length="79" mass="9126">MSRCNRLSSSAEKIDTTLYEDLEFYPKSPAPRKVEREENSQILDWKPTCGSGLFIWKGSEMAEKRIGLWSSIISLSDRR</sequence>
<evidence type="ECO:0000313" key="1">
    <source>
        <dbReference type="EMBL" id="GBN36623.1"/>
    </source>
</evidence>
<evidence type="ECO:0000313" key="2">
    <source>
        <dbReference type="EMBL" id="GBN36924.1"/>
    </source>
</evidence>
<dbReference type="EMBL" id="BGPR01008872">
    <property type="protein sequence ID" value="GBN36623.1"/>
    <property type="molecule type" value="Genomic_DNA"/>
</dbReference>
<proteinExistence type="predicted"/>
<evidence type="ECO:0000313" key="4">
    <source>
        <dbReference type="Proteomes" id="UP000499080"/>
    </source>
</evidence>
<accession>A0A4Y2NCG0</accession>
<gene>
    <name evidence="1" type="ORF">AVEN_136407_1</name>
    <name evidence="3" type="ORF">AVEN_197078_1</name>
    <name evidence="2" type="ORF">AVEN_213701_1</name>
</gene>
<evidence type="ECO:0000313" key="3">
    <source>
        <dbReference type="EMBL" id="GBN36974.1"/>
    </source>
</evidence>
<dbReference type="EMBL" id="BGPR01008924">
    <property type="protein sequence ID" value="GBN36924.1"/>
    <property type="molecule type" value="Genomic_DNA"/>
</dbReference>
<organism evidence="1 4">
    <name type="scientific">Araneus ventricosus</name>
    <name type="common">Orbweaver spider</name>
    <name type="synonym">Epeira ventricosa</name>
    <dbReference type="NCBI Taxonomy" id="182803"/>
    <lineage>
        <taxon>Eukaryota</taxon>
        <taxon>Metazoa</taxon>
        <taxon>Ecdysozoa</taxon>
        <taxon>Arthropoda</taxon>
        <taxon>Chelicerata</taxon>
        <taxon>Arachnida</taxon>
        <taxon>Araneae</taxon>
        <taxon>Araneomorphae</taxon>
        <taxon>Entelegynae</taxon>
        <taxon>Araneoidea</taxon>
        <taxon>Araneidae</taxon>
        <taxon>Araneus</taxon>
    </lineage>
</organism>
<reference evidence="1 4" key="1">
    <citation type="journal article" date="2019" name="Sci. Rep.">
        <title>Orb-weaving spider Araneus ventricosus genome elucidates the spidroin gene catalogue.</title>
        <authorList>
            <person name="Kono N."/>
            <person name="Nakamura H."/>
            <person name="Ohtoshi R."/>
            <person name="Moran D.A.P."/>
            <person name="Shinohara A."/>
            <person name="Yoshida Y."/>
            <person name="Fujiwara M."/>
            <person name="Mori M."/>
            <person name="Tomita M."/>
            <person name="Arakawa K."/>
        </authorList>
    </citation>
    <scope>NUCLEOTIDE SEQUENCE [LARGE SCALE GENOMIC DNA]</scope>
</reference>
<comment type="caution">
    <text evidence="1">The sequence shown here is derived from an EMBL/GenBank/DDBJ whole genome shotgun (WGS) entry which is preliminary data.</text>
</comment>
<dbReference type="EMBL" id="BGPR01008935">
    <property type="protein sequence ID" value="GBN36974.1"/>
    <property type="molecule type" value="Genomic_DNA"/>
</dbReference>
<dbReference type="AlphaFoldDB" id="A0A4Y2NCG0"/>
<protein>
    <submittedName>
        <fullName evidence="1">Uncharacterized protein</fullName>
    </submittedName>
</protein>